<evidence type="ECO:0000313" key="3">
    <source>
        <dbReference type="Proteomes" id="UP001374535"/>
    </source>
</evidence>
<dbReference type="Pfam" id="PF25043">
    <property type="entry name" value="DUF7788"/>
    <property type="match status" value="1"/>
</dbReference>
<proteinExistence type="predicted"/>
<dbReference type="Proteomes" id="UP001374535">
    <property type="component" value="Chromosome 3"/>
</dbReference>
<name>A0AAQ3S684_VIGMU</name>
<reference evidence="2 3" key="1">
    <citation type="journal article" date="2023" name="Life. Sci Alliance">
        <title>Evolutionary insights into 3D genome organization and epigenetic landscape of Vigna mungo.</title>
        <authorList>
            <person name="Junaid A."/>
            <person name="Singh B."/>
            <person name="Bhatia S."/>
        </authorList>
    </citation>
    <scope>NUCLEOTIDE SEQUENCE [LARGE SCALE GENOMIC DNA]</scope>
    <source>
        <strain evidence="2">Urdbean</strain>
    </source>
</reference>
<dbReference type="PANTHER" id="PTHR31373:SF17">
    <property type="entry name" value="OS06G0652100 PROTEIN"/>
    <property type="match status" value="1"/>
</dbReference>
<dbReference type="PANTHER" id="PTHR31373">
    <property type="entry name" value="OS06G0652100 PROTEIN"/>
    <property type="match status" value="1"/>
</dbReference>
<protein>
    <recommendedName>
        <fullName evidence="1">DUF7788 domain-containing protein</fullName>
    </recommendedName>
</protein>
<organism evidence="2 3">
    <name type="scientific">Vigna mungo</name>
    <name type="common">Black gram</name>
    <name type="synonym">Phaseolus mungo</name>
    <dbReference type="NCBI Taxonomy" id="3915"/>
    <lineage>
        <taxon>Eukaryota</taxon>
        <taxon>Viridiplantae</taxon>
        <taxon>Streptophyta</taxon>
        <taxon>Embryophyta</taxon>
        <taxon>Tracheophyta</taxon>
        <taxon>Spermatophyta</taxon>
        <taxon>Magnoliopsida</taxon>
        <taxon>eudicotyledons</taxon>
        <taxon>Gunneridae</taxon>
        <taxon>Pentapetalae</taxon>
        <taxon>rosids</taxon>
        <taxon>fabids</taxon>
        <taxon>Fabales</taxon>
        <taxon>Fabaceae</taxon>
        <taxon>Papilionoideae</taxon>
        <taxon>50 kb inversion clade</taxon>
        <taxon>NPAAA clade</taxon>
        <taxon>indigoferoid/millettioid clade</taxon>
        <taxon>Phaseoleae</taxon>
        <taxon>Vigna</taxon>
    </lineage>
</organism>
<dbReference type="AlphaFoldDB" id="A0AAQ3S684"/>
<accession>A0AAQ3S684</accession>
<feature type="domain" description="DUF7788" evidence="1">
    <location>
        <begin position="51"/>
        <end position="143"/>
    </location>
</feature>
<dbReference type="InterPro" id="IPR056690">
    <property type="entry name" value="DUF7788"/>
</dbReference>
<dbReference type="GO" id="GO:0004185">
    <property type="term" value="F:serine-type carboxypeptidase activity"/>
    <property type="evidence" value="ECO:0007669"/>
    <property type="project" value="InterPro"/>
</dbReference>
<dbReference type="GO" id="GO:0006508">
    <property type="term" value="P:proteolysis"/>
    <property type="evidence" value="ECO:0007669"/>
    <property type="project" value="InterPro"/>
</dbReference>
<evidence type="ECO:0000313" key="2">
    <source>
        <dbReference type="EMBL" id="WVZ17913.1"/>
    </source>
</evidence>
<dbReference type="InterPro" id="IPR011205">
    <property type="entry name" value="UCP015417_vWA"/>
</dbReference>
<evidence type="ECO:0000259" key="1">
    <source>
        <dbReference type="Pfam" id="PF25043"/>
    </source>
</evidence>
<keyword evidence="3" id="KW-1185">Reference proteome</keyword>
<gene>
    <name evidence="2" type="ORF">V8G54_010895</name>
</gene>
<sequence>MIRRGKSTIIVGALLPHQIIRSLDNGDCGDVAELQWKRAVDDLKKKGTMKSCLAVCDVSGSMEGLPMEVCVALGLLVSELCEEPWKGKVVTFCADLQLHLIKGDDLKSEKEFVMNMDAGWNTDFQKVFDLILEVAGSGHTAPEYKPDEGYAMFSRWIASKPL</sequence>
<dbReference type="PIRSF" id="PIRSF015417">
    <property type="entry name" value="T31B5_30_vWA"/>
    <property type="match status" value="1"/>
</dbReference>
<dbReference type="EMBL" id="CP144698">
    <property type="protein sequence ID" value="WVZ17913.1"/>
    <property type="molecule type" value="Genomic_DNA"/>
</dbReference>
<dbReference type="Gene3D" id="3.40.50.12670">
    <property type="match status" value="1"/>
</dbReference>